<evidence type="ECO:0000313" key="1">
    <source>
        <dbReference type="EMBL" id="KAF2681732.1"/>
    </source>
</evidence>
<gene>
    <name evidence="1" type="ORF">K458DRAFT_420492</name>
</gene>
<name>A0A6G1IU18_9PLEO</name>
<dbReference type="OrthoDB" id="3796140at2759"/>
<protein>
    <submittedName>
        <fullName evidence="1">Uncharacterized protein</fullName>
    </submittedName>
</protein>
<dbReference type="AlphaFoldDB" id="A0A6G1IU18"/>
<organism evidence="1 2">
    <name type="scientific">Lentithecium fluviatile CBS 122367</name>
    <dbReference type="NCBI Taxonomy" id="1168545"/>
    <lineage>
        <taxon>Eukaryota</taxon>
        <taxon>Fungi</taxon>
        <taxon>Dikarya</taxon>
        <taxon>Ascomycota</taxon>
        <taxon>Pezizomycotina</taxon>
        <taxon>Dothideomycetes</taxon>
        <taxon>Pleosporomycetidae</taxon>
        <taxon>Pleosporales</taxon>
        <taxon>Massarineae</taxon>
        <taxon>Lentitheciaceae</taxon>
        <taxon>Lentithecium</taxon>
    </lineage>
</organism>
<dbReference type="Proteomes" id="UP000799291">
    <property type="component" value="Unassembled WGS sequence"/>
</dbReference>
<sequence>MSPTAPHTGDNNRKNRADYFARKKKAARERKAKVKIDSKSTKVRTLTYAARKKFRHERDLNNCICPWIRDEPTFRLQGRAYPPTHLLGLPREVRLQILELCLDDTDVTNHMMTYWHCSKQEQEKAIKWKIGHRYAKLSAICPDIRMEMRYIRRLWGKRYLNSPPAPSTANADPTANSKDPRYQTYLNGMRKKFKGKEVKMKLKQQPGKQTPWRPNKCWFCEERHPKYDRVCPLERRDTKRWWEVTKVVKKRKGAKRAAPAFVGEKVVFEG</sequence>
<evidence type="ECO:0000313" key="2">
    <source>
        <dbReference type="Proteomes" id="UP000799291"/>
    </source>
</evidence>
<dbReference type="EMBL" id="MU005590">
    <property type="protein sequence ID" value="KAF2681732.1"/>
    <property type="molecule type" value="Genomic_DNA"/>
</dbReference>
<reference evidence="1" key="1">
    <citation type="journal article" date="2020" name="Stud. Mycol.">
        <title>101 Dothideomycetes genomes: a test case for predicting lifestyles and emergence of pathogens.</title>
        <authorList>
            <person name="Haridas S."/>
            <person name="Albert R."/>
            <person name="Binder M."/>
            <person name="Bloem J."/>
            <person name="Labutti K."/>
            <person name="Salamov A."/>
            <person name="Andreopoulos B."/>
            <person name="Baker S."/>
            <person name="Barry K."/>
            <person name="Bills G."/>
            <person name="Bluhm B."/>
            <person name="Cannon C."/>
            <person name="Castanera R."/>
            <person name="Culley D."/>
            <person name="Daum C."/>
            <person name="Ezra D."/>
            <person name="Gonzalez J."/>
            <person name="Henrissat B."/>
            <person name="Kuo A."/>
            <person name="Liang C."/>
            <person name="Lipzen A."/>
            <person name="Lutzoni F."/>
            <person name="Magnuson J."/>
            <person name="Mondo S."/>
            <person name="Nolan M."/>
            <person name="Ohm R."/>
            <person name="Pangilinan J."/>
            <person name="Park H.-J."/>
            <person name="Ramirez L."/>
            <person name="Alfaro M."/>
            <person name="Sun H."/>
            <person name="Tritt A."/>
            <person name="Yoshinaga Y."/>
            <person name="Zwiers L.-H."/>
            <person name="Turgeon B."/>
            <person name="Goodwin S."/>
            <person name="Spatafora J."/>
            <person name="Crous P."/>
            <person name="Grigoriev I."/>
        </authorList>
    </citation>
    <scope>NUCLEOTIDE SEQUENCE</scope>
    <source>
        <strain evidence="1">CBS 122367</strain>
    </source>
</reference>
<proteinExistence type="predicted"/>
<accession>A0A6G1IU18</accession>
<keyword evidence="2" id="KW-1185">Reference proteome</keyword>